<evidence type="ECO:0000313" key="1">
    <source>
        <dbReference type="EMBL" id="CAA9525856.1"/>
    </source>
</evidence>
<gene>
    <name evidence="1" type="ORF">AVDCRST_MAG30-3369</name>
</gene>
<dbReference type="AlphaFoldDB" id="A0A6J4TLW3"/>
<proteinExistence type="predicted"/>
<organism evidence="1">
    <name type="scientific">uncultured Solirubrobacteraceae bacterium</name>
    <dbReference type="NCBI Taxonomy" id="1162706"/>
    <lineage>
        <taxon>Bacteria</taxon>
        <taxon>Bacillati</taxon>
        <taxon>Actinomycetota</taxon>
        <taxon>Thermoleophilia</taxon>
        <taxon>Solirubrobacterales</taxon>
        <taxon>Solirubrobacteraceae</taxon>
        <taxon>environmental samples</taxon>
    </lineage>
</organism>
<accession>A0A6J4TLW3</accession>
<dbReference type="PANTHER" id="PTHR43179:SF7">
    <property type="entry name" value="RHAMNOSYLTRANSFERASE WBBL"/>
    <property type="match status" value="1"/>
</dbReference>
<sequence>MRADAEVNRVEPIRPTLAVVPVSLATTSDLDDVVRCLVSLWSTTENVYAIVVDDASPDPGLVDQLEVAAAELGYDVERLVAPAGRAAAVNAGLAIAHQVGGDALVCDPNLDFRWEGWLDRMRERTDSQGRPAAVVGARLLYPNGVIAHAGMLFSQLRREFFNRFRFGPADLPEALRPTRCPVTHSLQLIRHETLASIGLYDESLDLGYEGTDYCLRAFAAGLEVIYEPAAIAAHAGEMPHQPSAESEEASLDTRRRFFAKHSPRGLGEWVPEVMA</sequence>
<reference evidence="1" key="1">
    <citation type="submission" date="2020-02" db="EMBL/GenBank/DDBJ databases">
        <authorList>
            <person name="Meier V. D."/>
        </authorList>
    </citation>
    <scope>NUCLEOTIDE SEQUENCE</scope>
    <source>
        <strain evidence="1">AVDCRST_MAG30</strain>
    </source>
</reference>
<evidence type="ECO:0008006" key="2">
    <source>
        <dbReference type="Google" id="ProtNLM"/>
    </source>
</evidence>
<dbReference type="SUPFAM" id="SSF53448">
    <property type="entry name" value="Nucleotide-diphospho-sugar transferases"/>
    <property type="match status" value="1"/>
</dbReference>
<dbReference type="InterPro" id="IPR029044">
    <property type="entry name" value="Nucleotide-diphossugar_trans"/>
</dbReference>
<dbReference type="EMBL" id="CADCVS010000436">
    <property type="protein sequence ID" value="CAA9525856.1"/>
    <property type="molecule type" value="Genomic_DNA"/>
</dbReference>
<protein>
    <recommendedName>
        <fullName evidence="2">Glycosyltransferase 2-like domain-containing protein</fullName>
    </recommendedName>
</protein>
<dbReference type="PANTHER" id="PTHR43179">
    <property type="entry name" value="RHAMNOSYLTRANSFERASE WBBL"/>
    <property type="match status" value="1"/>
</dbReference>
<name>A0A6J4TLW3_9ACTN</name>
<dbReference type="Gene3D" id="3.90.550.10">
    <property type="entry name" value="Spore Coat Polysaccharide Biosynthesis Protein SpsA, Chain A"/>
    <property type="match status" value="1"/>
</dbReference>